<keyword evidence="5" id="KW-1133">Transmembrane helix</keyword>
<evidence type="ECO:0000313" key="10">
    <source>
        <dbReference type="Proteomes" id="UP000265520"/>
    </source>
</evidence>
<feature type="region of interest" description="Disordered" evidence="8">
    <location>
        <begin position="22"/>
        <end position="95"/>
    </location>
</feature>
<evidence type="ECO:0000256" key="5">
    <source>
        <dbReference type="ARBA" id="ARBA00022989"/>
    </source>
</evidence>
<dbReference type="AlphaFoldDB" id="A0A392NEB7"/>
<keyword evidence="7" id="KW-0568">Pathogenesis-related protein</keyword>
<dbReference type="GO" id="GO:0016020">
    <property type="term" value="C:membrane"/>
    <property type="evidence" value="ECO:0007669"/>
    <property type="project" value="UniProtKB-SubCell"/>
</dbReference>
<name>A0A392NEB7_9FABA</name>
<dbReference type="EMBL" id="LXQA010037035">
    <property type="protein sequence ID" value="MCH98216.1"/>
    <property type="molecule type" value="Genomic_DNA"/>
</dbReference>
<dbReference type="Proteomes" id="UP000265520">
    <property type="component" value="Unassembled WGS sequence"/>
</dbReference>
<dbReference type="Pfam" id="PF03094">
    <property type="entry name" value="Mlo"/>
    <property type="match status" value="1"/>
</dbReference>
<keyword evidence="3" id="KW-0812">Transmembrane</keyword>
<organism evidence="9 10">
    <name type="scientific">Trifolium medium</name>
    <dbReference type="NCBI Taxonomy" id="97028"/>
    <lineage>
        <taxon>Eukaryota</taxon>
        <taxon>Viridiplantae</taxon>
        <taxon>Streptophyta</taxon>
        <taxon>Embryophyta</taxon>
        <taxon>Tracheophyta</taxon>
        <taxon>Spermatophyta</taxon>
        <taxon>Magnoliopsida</taxon>
        <taxon>eudicotyledons</taxon>
        <taxon>Gunneridae</taxon>
        <taxon>Pentapetalae</taxon>
        <taxon>rosids</taxon>
        <taxon>fabids</taxon>
        <taxon>Fabales</taxon>
        <taxon>Fabaceae</taxon>
        <taxon>Papilionoideae</taxon>
        <taxon>50 kb inversion clade</taxon>
        <taxon>NPAAA clade</taxon>
        <taxon>Hologalegina</taxon>
        <taxon>IRL clade</taxon>
        <taxon>Trifolieae</taxon>
        <taxon>Trifolium</taxon>
    </lineage>
</organism>
<comment type="caution">
    <text evidence="9">The sequence shown here is derived from an EMBL/GenBank/DDBJ whole genome shotgun (WGS) entry which is preliminary data.</text>
</comment>
<evidence type="ECO:0000256" key="6">
    <source>
        <dbReference type="ARBA" id="ARBA00023136"/>
    </source>
</evidence>
<dbReference type="GO" id="GO:0006952">
    <property type="term" value="P:defense response"/>
    <property type="evidence" value="ECO:0007669"/>
    <property type="project" value="UniProtKB-KW"/>
</dbReference>
<comment type="similarity">
    <text evidence="2">Belongs to the MLO family.</text>
</comment>
<evidence type="ECO:0000256" key="7">
    <source>
        <dbReference type="ARBA" id="ARBA00023265"/>
    </source>
</evidence>
<keyword evidence="4" id="KW-0611">Plant defense</keyword>
<evidence type="ECO:0000256" key="4">
    <source>
        <dbReference type="ARBA" id="ARBA00022821"/>
    </source>
</evidence>
<dbReference type="InterPro" id="IPR004326">
    <property type="entry name" value="Mlo"/>
</dbReference>
<accession>A0A392NEB7</accession>
<evidence type="ECO:0000256" key="3">
    <source>
        <dbReference type="ARBA" id="ARBA00022692"/>
    </source>
</evidence>
<evidence type="ECO:0000256" key="1">
    <source>
        <dbReference type="ARBA" id="ARBA00004141"/>
    </source>
</evidence>
<proteinExistence type="inferred from homology"/>
<keyword evidence="10" id="KW-1185">Reference proteome</keyword>
<evidence type="ECO:0000313" key="9">
    <source>
        <dbReference type="EMBL" id="MCH98216.1"/>
    </source>
</evidence>
<protein>
    <submittedName>
        <fullName evidence="9">MLO-like protein 1-like</fullName>
    </submittedName>
</protein>
<sequence>MGTHFKNVIFNEQIQEKLISWAQKAKRKAHENHGQSSVEGSPHHGASQSEDESPEYTNSSSASVSIELGSVSRREPALEEEDEEDKIVPSNEEIV</sequence>
<feature type="compositionally biased region" description="Polar residues" evidence="8">
    <location>
        <begin position="55"/>
        <end position="64"/>
    </location>
</feature>
<keyword evidence="6" id="KW-0472">Membrane</keyword>
<comment type="subcellular location">
    <subcellularLocation>
        <location evidence="1">Membrane</location>
        <topology evidence="1">Multi-pass membrane protein</topology>
    </subcellularLocation>
</comment>
<reference evidence="9 10" key="1">
    <citation type="journal article" date="2018" name="Front. Plant Sci.">
        <title>Red Clover (Trifolium pratense) and Zigzag Clover (T. medium) - A Picture of Genomic Similarities and Differences.</title>
        <authorList>
            <person name="Dluhosova J."/>
            <person name="Istvanek J."/>
            <person name="Nedelnik J."/>
            <person name="Repkova J."/>
        </authorList>
    </citation>
    <scope>NUCLEOTIDE SEQUENCE [LARGE SCALE GENOMIC DNA]</scope>
    <source>
        <strain evidence="10">cv. 10/8</strain>
        <tissue evidence="9">Leaf</tissue>
    </source>
</reference>
<evidence type="ECO:0000256" key="8">
    <source>
        <dbReference type="SAM" id="MobiDB-lite"/>
    </source>
</evidence>
<evidence type="ECO:0000256" key="2">
    <source>
        <dbReference type="ARBA" id="ARBA00006574"/>
    </source>
</evidence>